<dbReference type="InterPro" id="IPR040350">
    <property type="entry name" value="TMEM272"/>
</dbReference>
<organism evidence="2 3">
    <name type="scientific">Batillaria attramentaria</name>
    <dbReference type="NCBI Taxonomy" id="370345"/>
    <lineage>
        <taxon>Eukaryota</taxon>
        <taxon>Metazoa</taxon>
        <taxon>Spiralia</taxon>
        <taxon>Lophotrochozoa</taxon>
        <taxon>Mollusca</taxon>
        <taxon>Gastropoda</taxon>
        <taxon>Caenogastropoda</taxon>
        <taxon>Sorbeoconcha</taxon>
        <taxon>Cerithioidea</taxon>
        <taxon>Batillariidae</taxon>
        <taxon>Batillaria</taxon>
    </lineage>
</organism>
<keyword evidence="1" id="KW-1133">Transmembrane helix</keyword>
<dbReference type="Proteomes" id="UP001519460">
    <property type="component" value="Unassembled WGS sequence"/>
</dbReference>
<accession>A0ABD0LCL0</accession>
<comment type="caution">
    <text evidence="2">The sequence shown here is derived from an EMBL/GenBank/DDBJ whole genome shotgun (WGS) entry which is preliminary data.</text>
</comment>
<dbReference type="EMBL" id="JACVVK020000062">
    <property type="protein sequence ID" value="KAK7496998.1"/>
    <property type="molecule type" value="Genomic_DNA"/>
</dbReference>
<dbReference type="AlphaFoldDB" id="A0ABD0LCL0"/>
<feature type="transmembrane region" description="Helical" evidence="1">
    <location>
        <begin position="172"/>
        <end position="200"/>
    </location>
</feature>
<evidence type="ECO:0000313" key="2">
    <source>
        <dbReference type="EMBL" id="KAK7496998.1"/>
    </source>
</evidence>
<dbReference type="PANTHER" id="PTHR33444">
    <property type="entry name" value="SI:DKEY-19B23.12-RELATED"/>
    <property type="match status" value="1"/>
</dbReference>
<gene>
    <name evidence="2" type="ORF">BaRGS_00011734</name>
</gene>
<keyword evidence="1" id="KW-0472">Membrane</keyword>
<feature type="transmembrane region" description="Helical" evidence="1">
    <location>
        <begin position="30"/>
        <end position="58"/>
    </location>
</feature>
<proteinExistence type="predicted"/>
<feature type="transmembrane region" description="Helical" evidence="1">
    <location>
        <begin position="105"/>
        <end position="129"/>
    </location>
</feature>
<evidence type="ECO:0000313" key="3">
    <source>
        <dbReference type="Proteomes" id="UP001519460"/>
    </source>
</evidence>
<protein>
    <submittedName>
        <fullName evidence="2">Uncharacterized protein</fullName>
    </submittedName>
</protein>
<reference evidence="2 3" key="1">
    <citation type="journal article" date="2023" name="Sci. Data">
        <title>Genome assembly of the Korean intertidal mud-creeper Batillaria attramentaria.</title>
        <authorList>
            <person name="Patra A.K."/>
            <person name="Ho P.T."/>
            <person name="Jun S."/>
            <person name="Lee S.J."/>
            <person name="Kim Y."/>
            <person name="Won Y.J."/>
        </authorList>
    </citation>
    <scope>NUCLEOTIDE SEQUENCE [LARGE SCALE GENOMIC DNA]</scope>
    <source>
        <strain evidence="2">Wonlab-2016</strain>
    </source>
</reference>
<feature type="transmembrane region" description="Helical" evidence="1">
    <location>
        <begin position="78"/>
        <end position="98"/>
    </location>
</feature>
<sequence length="206" mass="23174">MRNSIRRFQDSLPKDYTFQSTKSAEELSGIATCCLMLCTCCTFCVLFLFIALIIVMGITKLVIGGLFYHDCAVEPKLPIYLIVSAIVPMTFQFCCQWCKKNAEMVYTIGVLVLFLFNIAWLAAGTVFYVEAKGTMDTCQEYLEAYQMDTTESPADNATLPTPPVCLSCNETLFQFTLASIIIDWIANSLYACVFGCSWLITKLHWL</sequence>
<keyword evidence="1" id="KW-0812">Transmembrane</keyword>
<keyword evidence="3" id="KW-1185">Reference proteome</keyword>
<dbReference type="PANTHER" id="PTHR33444:SF2">
    <property type="entry name" value="MARVEL DOMAIN-CONTAINING PROTEIN"/>
    <property type="match status" value="1"/>
</dbReference>
<evidence type="ECO:0000256" key="1">
    <source>
        <dbReference type="SAM" id="Phobius"/>
    </source>
</evidence>
<name>A0ABD0LCL0_9CAEN</name>